<sequence length="391" mass="42616">MEAVPDIKGKAARDTCTGIATAFTIVSILVVGVRVYTRAILVRNFGKDDLAMVVSLILTIGYLATIFFLRNNGMGLSGTVLTLDQMTSLIQATLAIEVIYYVCIISIKLSILFCYLRIAAVKSFEQLTRYTIWFLSIFCLACNIVTLTQCKPLKSMWDFTGTVKGTCINTTALFYSTSTINILTDIWIIALPLPTLLKIQRPNHEKLALIVIFSLGAISCIASIVRLHSIRIYTESADPFYDSVSINLWSMVEVNIGIWCASIPALKALITLHRRASEKDSVSYRYYSKATSGSGTTATQDSLGTVISADGTGNDRTSRAGHRSPENFDMETIEETTESQPADIDMQAQVVKKPSNVGSAWSSGGLSGKDAGAESSDESTLIYNQDAATRV</sequence>
<feature type="transmembrane region" description="Helical" evidence="7">
    <location>
        <begin position="172"/>
        <end position="195"/>
    </location>
</feature>
<keyword evidence="4 7" id="KW-0472">Membrane</keyword>
<dbReference type="InterPro" id="IPR049326">
    <property type="entry name" value="Rhodopsin_dom_fungi"/>
</dbReference>
<dbReference type="AlphaFoldDB" id="A0A6A6RH72"/>
<dbReference type="PANTHER" id="PTHR33048">
    <property type="entry name" value="PTH11-LIKE INTEGRAL MEMBRANE PROTEIN (AFU_ORTHOLOGUE AFUA_5G11245)"/>
    <property type="match status" value="1"/>
</dbReference>
<evidence type="ECO:0000256" key="1">
    <source>
        <dbReference type="ARBA" id="ARBA00004141"/>
    </source>
</evidence>
<dbReference type="OrthoDB" id="5329176at2759"/>
<feature type="compositionally biased region" description="Low complexity" evidence="6">
    <location>
        <begin position="290"/>
        <end position="299"/>
    </location>
</feature>
<keyword evidence="2 7" id="KW-0812">Transmembrane</keyword>
<evidence type="ECO:0000256" key="2">
    <source>
        <dbReference type="ARBA" id="ARBA00022692"/>
    </source>
</evidence>
<feature type="transmembrane region" description="Helical" evidence="7">
    <location>
        <begin position="89"/>
        <end position="118"/>
    </location>
</feature>
<evidence type="ECO:0000256" key="4">
    <source>
        <dbReference type="ARBA" id="ARBA00023136"/>
    </source>
</evidence>
<evidence type="ECO:0000256" key="3">
    <source>
        <dbReference type="ARBA" id="ARBA00022989"/>
    </source>
</evidence>
<proteinExistence type="inferred from homology"/>
<evidence type="ECO:0000259" key="8">
    <source>
        <dbReference type="Pfam" id="PF20684"/>
    </source>
</evidence>
<feature type="region of interest" description="Disordered" evidence="6">
    <location>
        <begin position="351"/>
        <end position="391"/>
    </location>
</feature>
<keyword evidence="3 7" id="KW-1133">Transmembrane helix</keyword>
<gene>
    <name evidence="9" type="ORF">P280DRAFT_474506</name>
</gene>
<keyword evidence="10" id="KW-1185">Reference proteome</keyword>
<evidence type="ECO:0000256" key="5">
    <source>
        <dbReference type="ARBA" id="ARBA00038359"/>
    </source>
</evidence>
<dbReference type="GO" id="GO:0016020">
    <property type="term" value="C:membrane"/>
    <property type="evidence" value="ECO:0007669"/>
    <property type="project" value="UniProtKB-SubCell"/>
</dbReference>
<dbReference type="Proteomes" id="UP000799753">
    <property type="component" value="Unassembled WGS sequence"/>
</dbReference>
<comment type="similarity">
    <text evidence="5">Belongs to the SAT4 family.</text>
</comment>
<feature type="compositionally biased region" description="Polar residues" evidence="6">
    <location>
        <begin position="378"/>
        <end position="391"/>
    </location>
</feature>
<evidence type="ECO:0000256" key="7">
    <source>
        <dbReference type="SAM" id="Phobius"/>
    </source>
</evidence>
<feature type="transmembrane region" description="Helical" evidence="7">
    <location>
        <begin position="248"/>
        <end position="270"/>
    </location>
</feature>
<organism evidence="9 10">
    <name type="scientific">Massarina eburnea CBS 473.64</name>
    <dbReference type="NCBI Taxonomy" id="1395130"/>
    <lineage>
        <taxon>Eukaryota</taxon>
        <taxon>Fungi</taxon>
        <taxon>Dikarya</taxon>
        <taxon>Ascomycota</taxon>
        <taxon>Pezizomycotina</taxon>
        <taxon>Dothideomycetes</taxon>
        <taxon>Pleosporomycetidae</taxon>
        <taxon>Pleosporales</taxon>
        <taxon>Massarineae</taxon>
        <taxon>Massarinaceae</taxon>
        <taxon>Massarina</taxon>
    </lineage>
</organism>
<evidence type="ECO:0000313" key="9">
    <source>
        <dbReference type="EMBL" id="KAF2634626.1"/>
    </source>
</evidence>
<feature type="domain" description="Rhodopsin" evidence="8">
    <location>
        <begin position="33"/>
        <end position="270"/>
    </location>
</feature>
<feature type="transmembrane region" description="Helical" evidence="7">
    <location>
        <begin position="130"/>
        <end position="148"/>
    </location>
</feature>
<dbReference type="Pfam" id="PF20684">
    <property type="entry name" value="Fung_rhodopsin"/>
    <property type="match status" value="1"/>
</dbReference>
<feature type="transmembrane region" description="Helical" evidence="7">
    <location>
        <begin position="18"/>
        <end position="37"/>
    </location>
</feature>
<feature type="region of interest" description="Disordered" evidence="6">
    <location>
        <begin position="290"/>
        <end position="325"/>
    </location>
</feature>
<dbReference type="PANTHER" id="PTHR33048:SF123">
    <property type="entry name" value="INTEGRAL MEMBRANE PROTEIN"/>
    <property type="match status" value="1"/>
</dbReference>
<evidence type="ECO:0000256" key="6">
    <source>
        <dbReference type="SAM" id="MobiDB-lite"/>
    </source>
</evidence>
<feature type="transmembrane region" description="Helical" evidence="7">
    <location>
        <begin position="207"/>
        <end position="228"/>
    </location>
</feature>
<accession>A0A6A6RH72</accession>
<dbReference type="EMBL" id="MU006817">
    <property type="protein sequence ID" value="KAF2634626.1"/>
    <property type="molecule type" value="Genomic_DNA"/>
</dbReference>
<dbReference type="InterPro" id="IPR052337">
    <property type="entry name" value="SAT4-like"/>
</dbReference>
<evidence type="ECO:0000313" key="10">
    <source>
        <dbReference type="Proteomes" id="UP000799753"/>
    </source>
</evidence>
<protein>
    <recommendedName>
        <fullName evidence="8">Rhodopsin domain-containing protein</fullName>
    </recommendedName>
</protein>
<feature type="transmembrane region" description="Helical" evidence="7">
    <location>
        <begin position="49"/>
        <end position="69"/>
    </location>
</feature>
<comment type="subcellular location">
    <subcellularLocation>
        <location evidence="1">Membrane</location>
        <topology evidence="1">Multi-pass membrane protein</topology>
    </subcellularLocation>
</comment>
<reference evidence="9" key="1">
    <citation type="journal article" date="2020" name="Stud. Mycol.">
        <title>101 Dothideomycetes genomes: a test case for predicting lifestyles and emergence of pathogens.</title>
        <authorList>
            <person name="Haridas S."/>
            <person name="Albert R."/>
            <person name="Binder M."/>
            <person name="Bloem J."/>
            <person name="Labutti K."/>
            <person name="Salamov A."/>
            <person name="Andreopoulos B."/>
            <person name="Baker S."/>
            <person name="Barry K."/>
            <person name="Bills G."/>
            <person name="Bluhm B."/>
            <person name="Cannon C."/>
            <person name="Castanera R."/>
            <person name="Culley D."/>
            <person name="Daum C."/>
            <person name="Ezra D."/>
            <person name="Gonzalez J."/>
            <person name="Henrissat B."/>
            <person name="Kuo A."/>
            <person name="Liang C."/>
            <person name="Lipzen A."/>
            <person name="Lutzoni F."/>
            <person name="Magnuson J."/>
            <person name="Mondo S."/>
            <person name="Nolan M."/>
            <person name="Ohm R."/>
            <person name="Pangilinan J."/>
            <person name="Park H.-J."/>
            <person name="Ramirez L."/>
            <person name="Alfaro M."/>
            <person name="Sun H."/>
            <person name="Tritt A."/>
            <person name="Yoshinaga Y."/>
            <person name="Zwiers L.-H."/>
            <person name="Turgeon B."/>
            <person name="Goodwin S."/>
            <person name="Spatafora J."/>
            <person name="Crous P."/>
            <person name="Grigoriev I."/>
        </authorList>
    </citation>
    <scope>NUCLEOTIDE SEQUENCE</scope>
    <source>
        <strain evidence="9">CBS 473.64</strain>
    </source>
</reference>
<name>A0A6A6RH72_9PLEO</name>